<dbReference type="Gene3D" id="2.40.128.20">
    <property type="match status" value="1"/>
</dbReference>
<reference evidence="2" key="2">
    <citation type="journal article" date="2015" name="J. Proteomics">
        <title>Sexual differences in the sialomes of the zebra tick, Rhipicephalus pulchellus.</title>
        <authorList>
            <person name="Tan A.W."/>
            <person name="Francischetti I.M."/>
            <person name="Slovak M."/>
            <person name="Kini R.M."/>
            <person name="Ribeiro J.M."/>
        </authorList>
    </citation>
    <scope>NUCLEOTIDE SEQUENCE</scope>
    <source>
        <tissue evidence="2">Salivary gland</tissue>
    </source>
</reference>
<feature type="signal peptide" evidence="1">
    <location>
        <begin position="1"/>
        <end position="20"/>
    </location>
</feature>
<evidence type="ECO:0000313" key="2">
    <source>
        <dbReference type="EMBL" id="JAA60558.1"/>
    </source>
</evidence>
<organism evidence="2">
    <name type="scientific">Rhipicephalus pulchellus</name>
    <name type="common">Yellow backed tick</name>
    <name type="synonym">Dermacentor pulchellus</name>
    <dbReference type="NCBI Taxonomy" id="72859"/>
    <lineage>
        <taxon>Eukaryota</taxon>
        <taxon>Metazoa</taxon>
        <taxon>Ecdysozoa</taxon>
        <taxon>Arthropoda</taxon>
        <taxon>Chelicerata</taxon>
        <taxon>Arachnida</taxon>
        <taxon>Acari</taxon>
        <taxon>Parasitiformes</taxon>
        <taxon>Ixodida</taxon>
        <taxon>Ixodoidea</taxon>
        <taxon>Ixodidae</taxon>
        <taxon>Rhipicephalinae</taxon>
        <taxon>Rhipicephalus</taxon>
        <taxon>Rhipicephalus</taxon>
    </lineage>
</organism>
<keyword evidence="1" id="KW-0732">Signal</keyword>
<accession>L7MBK9</accession>
<evidence type="ECO:0000256" key="1">
    <source>
        <dbReference type="SAM" id="SignalP"/>
    </source>
</evidence>
<proteinExistence type="evidence at transcript level"/>
<dbReference type="EMBL" id="GACK01004476">
    <property type="protein sequence ID" value="JAA60558.1"/>
    <property type="molecule type" value="mRNA"/>
</dbReference>
<dbReference type="InterPro" id="IPR012674">
    <property type="entry name" value="Calycin"/>
</dbReference>
<reference evidence="2" key="1">
    <citation type="submission" date="2012-11" db="EMBL/GenBank/DDBJ databases">
        <authorList>
            <person name="Lucero-Rivera Y.E."/>
            <person name="Tovar-Ramirez D."/>
        </authorList>
    </citation>
    <scope>NUCLEOTIDE SEQUENCE</scope>
    <source>
        <tissue evidence="2">Salivary gland</tissue>
    </source>
</reference>
<sequence length="259" mass="29417">MGCNITQLVVLLCYLSPVHMNVDCENKVPCGVDGTSPEKTCPGVGVSCEKGKDVCACPDTQYRSSNGFQCVNYEDCVTKKFDTHLLLKETADLYLVGLNSLLLSKASFRCMRCQHHSSYKDLTQVERGLVYLERVKKTVQERSEEPQADSTNSAGWHHRERKLVLWMQNNNSHELYIRYEPTQANEKAESDVFRVLHATDKCLIVAAGPTETGKFECTLWAKKNDILYLPFDCTFIFEQQCNNPAIVRDIEYFCESSSQ</sequence>
<protein>
    <submittedName>
        <fullName evidence="2">Putative group vii salivary lipocalin</fullName>
    </submittedName>
</protein>
<feature type="chain" id="PRO_5003981832" evidence="1">
    <location>
        <begin position="21"/>
        <end position="259"/>
    </location>
</feature>
<name>L7MBK9_RHIPC</name>
<dbReference type="AlphaFoldDB" id="L7MBK9"/>